<proteinExistence type="predicted"/>
<dbReference type="RefSeq" id="WP_283431521.1">
    <property type="nucleotide sequence ID" value="NZ_FXUG01000002.1"/>
</dbReference>
<comment type="caution">
    <text evidence="2">The sequence shown here is derived from an EMBL/GenBank/DDBJ whole genome shotgun (WGS) entry which is preliminary data.</text>
</comment>
<accession>A0ABY1PU02</accession>
<evidence type="ECO:0000313" key="3">
    <source>
        <dbReference type="Proteomes" id="UP001158067"/>
    </source>
</evidence>
<sequence length="422" mass="45674">MQEDLIGYLLGALEPEEMRRVEAWLQESEEARQQLAELEAALAGLDEPEELPPPPADLVSRTLASLPPMPVAPDDSGDKQDSGENLGQYDPVSQAIGAGKASIGNASAGNTSAGVVGGVTAMSPAQESGGGSDWTWRDWLASITAACVVISIALPSMLEGRFVARKQACQDNLRELGIAMNQFVTRNAEHRLPAVAPNGYQAFAGMYAPRLREAGLLGRDEQTLCPSLQRDQFWPTAEFASHAPVIDAKPVSESQPRRPRVVTLRLLDEVGQELMAMQPLASHDPTMNLQMTHAIEKLRWMQATAGGHYAYTLGVREGEHFTSPRFQGRSAFAVMSDAAILQRSGSYDDSGLPTLTLISHGGRGINVLYEDGRVGFLPSAAMDRMMDHPLLNHEGRMEAGVTIDDASLAPSWQPPFIRAIQR</sequence>
<evidence type="ECO:0008006" key="4">
    <source>
        <dbReference type="Google" id="ProtNLM"/>
    </source>
</evidence>
<dbReference type="EMBL" id="FXUG01000002">
    <property type="protein sequence ID" value="SMP46851.1"/>
    <property type="molecule type" value="Genomic_DNA"/>
</dbReference>
<protein>
    <recommendedName>
        <fullName evidence="4">Transmembrane protein</fullName>
    </recommendedName>
</protein>
<dbReference type="Proteomes" id="UP001158067">
    <property type="component" value="Unassembled WGS sequence"/>
</dbReference>
<keyword evidence="3" id="KW-1185">Reference proteome</keyword>
<dbReference type="InterPro" id="IPR041916">
    <property type="entry name" value="Anti_sigma_zinc_sf"/>
</dbReference>
<name>A0ABY1PU02_9BACT</name>
<reference evidence="2 3" key="1">
    <citation type="submission" date="2017-05" db="EMBL/GenBank/DDBJ databases">
        <authorList>
            <person name="Varghese N."/>
            <person name="Submissions S."/>
        </authorList>
    </citation>
    <scope>NUCLEOTIDE SEQUENCE [LARGE SCALE GENOMIC DNA]</scope>
    <source>
        <strain evidence="2 3">DSM 25457</strain>
    </source>
</reference>
<gene>
    <name evidence="2" type="ORF">SAMN06265222_102188</name>
</gene>
<evidence type="ECO:0000313" key="2">
    <source>
        <dbReference type="EMBL" id="SMP46851.1"/>
    </source>
</evidence>
<dbReference type="Gene3D" id="1.10.10.1320">
    <property type="entry name" value="Anti-sigma factor, zinc-finger domain"/>
    <property type="match status" value="1"/>
</dbReference>
<feature type="region of interest" description="Disordered" evidence="1">
    <location>
        <begin position="41"/>
        <end position="91"/>
    </location>
</feature>
<evidence type="ECO:0000256" key="1">
    <source>
        <dbReference type="SAM" id="MobiDB-lite"/>
    </source>
</evidence>
<organism evidence="2 3">
    <name type="scientific">Neorhodopirellula lusitana</name>
    <dbReference type="NCBI Taxonomy" id="445327"/>
    <lineage>
        <taxon>Bacteria</taxon>
        <taxon>Pseudomonadati</taxon>
        <taxon>Planctomycetota</taxon>
        <taxon>Planctomycetia</taxon>
        <taxon>Pirellulales</taxon>
        <taxon>Pirellulaceae</taxon>
        <taxon>Neorhodopirellula</taxon>
    </lineage>
</organism>